<dbReference type="Pfam" id="PF08284">
    <property type="entry name" value="RVP_2"/>
    <property type="match status" value="1"/>
</dbReference>
<protein>
    <submittedName>
        <fullName evidence="3">30980_t:CDS:1</fullName>
    </submittedName>
</protein>
<comment type="caution">
    <text evidence="3">The sequence shown here is derived from an EMBL/GenBank/DDBJ whole genome shotgun (WGS) entry which is preliminary data.</text>
</comment>
<keyword evidence="1" id="KW-0175">Coiled coil</keyword>
<name>A0ABN7WBK9_GIGMA</name>
<dbReference type="Proteomes" id="UP000789901">
    <property type="component" value="Unassembled WGS sequence"/>
</dbReference>
<evidence type="ECO:0000256" key="2">
    <source>
        <dbReference type="SAM" id="MobiDB-lite"/>
    </source>
</evidence>
<feature type="region of interest" description="Disordered" evidence="2">
    <location>
        <begin position="115"/>
        <end position="158"/>
    </location>
</feature>
<dbReference type="EMBL" id="CAJVQB010038291">
    <property type="protein sequence ID" value="CAG8826071.1"/>
    <property type="molecule type" value="Genomic_DNA"/>
</dbReference>
<evidence type="ECO:0000256" key="1">
    <source>
        <dbReference type="SAM" id="Coils"/>
    </source>
</evidence>
<feature type="compositionally biased region" description="Basic and acidic residues" evidence="2">
    <location>
        <begin position="144"/>
        <end position="156"/>
    </location>
</feature>
<reference evidence="3 4" key="1">
    <citation type="submission" date="2021-06" db="EMBL/GenBank/DDBJ databases">
        <authorList>
            <person name="Kallberg Y."/>
            <person name="Tangrot J."/>
            <person name="Rosling A."/>
        </authorList>
    </citation>
    <scope>NUCLEOTIDE SEQUENCE [LARGE SCALE GENOMIC DNA]</scope>
    <source>
        <strain evidence="3 4">120-4 pot B 10/14</strain>
    </source>
</reference>
<organism evidence="3 4">
    <name type="scientific">Gigaspora margarita</name>
    <dbReference type="NCBI Taxonomy" id="4874"/>
    <lineage>
        <taxon>Eukaryota</taxon>
        <taxon>Fungi</taxon>
        <taxon>Fungi incertae sedis</taxon>
        <taxon>Mucoromycota</taxon>
        <taxon>Glomeromycotina</taxon>
        <taxon>Glomeromycetes</taxon>
        <taxon>Diversisporales</taxon>
        <taxon>Gigasporaceae</taxon>
        <taxon>Gigaspora</taxon>
    </lineage>
</organism>
<dbReference type="SUPFAM" id="SSF50630">
    <property type="entry name" value="Acid proteases"/>
    <property type="match status" value="1"/>
</dbReference>
<dbReference type="Gene3D" id="2.40.70.10">
    <property type="entry name" value="Acid Proteases"/>
    <property type="match status" value="1"/>
</dbReference>
<gene>
    <name evidence="3" type="ORF">GMARGA_LOCUS29017</name>
</gene>
<sequence length="449" mass="51933">MTTSSRAKTSTSIAQRNVPRLDDYKDLINFEPREYDNEYTSLQYQEDTGRPFTLISVWYKYYISNEKEKDECIIVADPDDVQRSYLHHKSPTNEEIGKLKKVITEMAQNMKTLIQNQDEKKKAVTSPTSQNTSITTHPFQSKATSHEGESAKKTKLVDPSSRIINQPLPDNLLPPLVLNSLESLDIFQPLIEVTYCKATVEQCSIYLILDTGSCKSLVSYDFLKKIKKNINKQSLQNLIDVHGQRRHPLGVVKNFLIKVNKIEIPINIEVTEAWEYTVIVGTDWLAKVKEKIDLKYRCFKDMDESPIIEIRNDYISIKGKDRPNDRYKQVKEEIKVGNKNQGNVSPKLRCYYKKLIEEKKDDCVEDKEIILKIETLECLVDNLEEELGILIALDGFNKLETERRTQVEDLIKANEEIFAEGLIQLGQTKEEMHKIILKEETEPIKQRPC</sequence>
<keyword evidence="4" id="KW-1185">Reference proteome</keyword>
<feature type="compositionally biased region" description="Polar residues" evidence="2">
    <location>
        <begin position="125"/>
        <end position="143"/>
    </location>
</feature>
<proteinExistence type="predicted"/>
<feature type="coiled-coil region" evidence="1">
    <location>
        <begin position="366"/>
        <end position="416"/>
    </location>
</feature>
<accession>A0ABN7WBK9</accession>
<dbReference type="CDD" id="cd00303">
    <property type="entry name" value="retropepsin_like"/>
    <property type="match status" value="1"/>
</dbReference>
<evidence type="ECO:0000313" key="3">
    <source>
        <dbReference type="EMBL" id="CAG8826071.1"/>
    </source>
</evidence>
<dbReference type="InterPro" id="IPR021109">
    <property type="entry name" value="Peptidase_aspartic_dom_sf"/>
</dbReference>
<evidence type="ECO:0000313" key="4">
    <source>
        <dbReference type="Proteomes" id="UP000789901"/>
    </source>
</evidence>